<keyword evidence="4" id="KW-0067">ATP-binding</keyword>
<feature type="domain" description="NB-ARC" evidence="5">
    <location>
        <begin position="152"/>
        <end position="313"/>
    </location>
</feature>
<dbReference type="PANTHER" id="PTHR36766">
    <property type="entry name" value="PLANT BROAD-SPECTRUM MILDEW RESISTANCE PROTEIN RPW8"/>
    <property type="match status" value="1"/>
</dbReference>
<dbReference type="EMBL" id="JAAGAX010000001">
    <property type="protein sequence ID" value="KAF2324188.1"/>
    <property type="molecule type" value="Genomic_DNA"/>
</dbReference>
<evidence type="ECO:0000256" key="3">
    <source>
        <dbReference type="ARBA" id="ARBA00022821"/>
    </source>
</evidence>
<dbReference type="Gene3D" id="1.10.8.430">
    <property type="entry name" value="Helical domain of apoptotic protease-activating factors"/>
    <property type="match status" value="1"/>
</dbReference>
<dbReference type="Proteomes" id="UP000467840">
    <property type="component" value="Chromosome 5"/>
</dbReference>
<comment type="caution">
    <text evidence="7">The sequence shown here is derived from an EMBL/GenBank/DDBJ whole genome shotgun (WGS) entry which is preliminary data.</text>
</comment>
<dbReference type="SUPFAM" id="SSF52540">
    <property type="entry name" value="P-loop containing nucleoside triphosphate hydrolases"/>
    <property type="match status" value="1"/>
</dbReference>
<accession>A0A6A6NGC1</accession>
<feature type="domain" description="Disease resistance N-terminal" evidence="6">
    <location>
        <begin position="26"/>
        <end position="105"/>
    </location>
</feature>
<evidence type="ECO:0008006" key="9">
    <source>
        <dbReference type="Google" id="ProtNLM"/>
    </source>
</evidence>
<dbReference type="GO" id="GO:0005524">
    <property type="term" value="F:ATP binding"/>
    <property type="evidence" value="ECO:0007669"/>
    <property type="project" value="UniProtKB-KW"/>
</dbReference>
<evidence type="ECO:0000256" key="2">
    <source>
        <dbReference type="ARBA" id="ARBA00022741"/>
    </source>
</evidence>
<evidence type="ECO:0000256" key="1">
    <source>
        <dbReference type="ARBA" id="ARBA00022737"/>
    </source>
</evidence>
<evidence type="ECO:0000259" key="6">
    <source>
        <dbReference type="Pfam" id="PF18052"/>
    </source>
</evidence>
<keyword evidence="1" id="KW-0677">Repeat</keyword>
<dbReference type="AlphaFoldDB" id="A0A6A6NGC1"/>
<gene>
    <name evidence="7" type="ORF">GH714_009709</name>
</gene>
<proteinExistence type="predicted"/>
<dbReference type="Pfam" id="PF00931">
    <property type="entry name" value="NB-ARC"/>
    <property type="match status" value="1"/>
</dbReference>
<evidence type="ECO:0000313" key="8">
    <source>
        <dbReference type="Proteomes" id="UP000467840"/>
    </source>
</evidence>
<dbReference type="Gene3D" id="3.40.50.300">
    <property type="entry name" value="P-loop containing nucleotide triphosphate hydrolases"/>
    <property type="match status" value="1"/>
</dbReference>
<name>A0A6A6NGC1_HEVBR</name>
<dbReference type="InterPro" id="IPR002182">
    <property type="entry name" value="NB-ARC"/>
</dbReference>
<protein>
    <recommendedName>
        <fullName evidence="9">NB-ARC domain-containing protein</fullName>
    </recommendedName>
</protein>
<dbReference type="Gene3D" id="1.20.5.4130">
    <property type="match status" value="1"/>
</dbReference>
<sequence>MPCEDKFFCLQHGRYSSISASPSGFHKLSTPLLDEIANRFGLRREVTKLCHKLRAIRAVLEDAEEQQLTGRAFRNWLEELKRVAYDVEDFLDEFSPEAIHCVSRNGFIEQVRNLHPSLGQFVNQLDMFPRITQIGETLELLVEERSNFHLREQVARPSDISVVSIVGLGGLGKTTLAQLVYNDERIARHFNLKMWACINDEFDVERIMMSILESASNVRGDFTEMDALQFRLQELLIGKRYLLVLDDVWNEDDNEWDKLRTSLKGGVEGSTVIVTTRSEKVALIMGTSYIHYLQGLSDKDCWALFEKRAFGRDADKHRRLFSIGKQIVKKCEGVPLAARTIGGLMRFKGDEREWLLVQDSDLWDLSQNEMAFWLP</sequence>
<dbReference type="InterPro" id="IPR041118">
    <property type="entry name" value="Rx_N"/>
</dbReference>
<dbReference type="PRINTS" id="PR00364">
    <property type="entry name" value="DISEASERSIST"/>
</dbReference>
<dbReference type="PANTHER" id="PTHR36766:SF59">
    <property type="entry name" value="DISEASE RESISTANCE PROTEIN RGA2-LIKE"/>
    <property type="match status" value="1"/>
</dbReference>
<reference evidence="7 8" key="1">
    <citation type="journal article" date="2020" name="Mol. Plant">
        <title>The Chromosome-Based Rubber Tree Genome Provides New Insights into Spurge Genome Evolution and Rubber Biosynthesis.</title>
        <authorList>
            <person name="Liu J."/>
            <person name="Shi C."/>
            <person name="Shi C.C."/>
            <person name="Li W."/>
            <person name="Zhang Q.J."/>
            <person name="Zhang Y."/>
            <person name="Li K."/>
            <person name="Lu H.F."/>
            <person name="Shi C."/>
            <person name="Zhu S.T."/>
            <person name="Xiao Z.Y."/>
            <person name="Nan H."/>
            <person name="Yue Y."/>
            <person name="Zhu X.G."/>
            <person name="Wu Y."/>
            <person name="Hong X.N."/>
            <person name="Fan G.Y."/>
            <person name="Tong Y."/>
            <person name="Zhang D."/>
            <person name="Mao C.L."/>
            <person name="Liu Y.L."/>
            <person name="Hao S.J."/>
            <person name="Liu W.Q."/>
            <person name="Lv M.Q."/>
            <person name="Zhang H.B."/>
            <person name="Liu Y."/>
            <person name="Hu-Tang G.R."/>
            <person name="Wang J.P."/>
            <person name="Wang J.H."/>
            <person name="Sun Y.H."/>
            <person name="Ni S.B."/>
            <person name="Chen W.B."/>
            <person name="Zhang X.C."/>
            <person name="Jiao Y.N."/>
            <person name="Eichler E.E."/>
            <person name="Li G.H."/>
            <person name="Liu X."/>
            <person name="Gao L.Z."/>
        </authorList>
    </citation>
    <scope>NUCLEOTIDE SEQUENCE [LARGE SCALE GENOMIC DNA]</scope>
    <source>
        <strain evidence="8">cv. GT1</strain>
        <tissue evidence="7">Leaf</tissue>
    </source>
</reference>
<dbReference type="FunFam" id="3.40.50.300:FF:001091">
    <property type="entry name" value="Probable disease resistance protein At1g61300"/>
    <property type="match status" value="1"/>
</dbReference>
<dbReference type="GO" id="GO:0043531">
    <property type="term" value="F:ADP binding"/>
    <property type="evidence" value="ECO:0007669"/>
    <property type="project" value="InterPro"/>
</dbReference>
<evidence type="ECO:0000259" key="5">
    <source>
        <dbReference type="Pfam" id="PF00931"/>
    </source>
</evidence>
<dbReference type="GO" id="GO:0006952">
    <property type="term" value="P:defense response"/>
    <property type="evidence" value="ECO:0007669"/>
    <property type="project" value="UniProtKB-KW"/>
</dbReference>
<evidence type="ECO:0000256" key="4">
    <source>
        <dbReference type="ARBA" id="ARBA00022840"/>
    </source>
</evidence>
<dbReference type="Pfam" id="PF18052">
    <property type="entry name" value="Rx_N"/>
    <property type="match status" value="1"/>
</dbReference>
<dbReference type="InterPro" id="IPR027417">
    <property type="entry name" value="P-loop_NTPase"/>
</dbReference>
<organism evidence="7 8">
    <name type="scientific">Hevea brasiliensis</name>
    <name type="common">Para rubber tree</name>
    <name type="synonym">Siphonia brasiliensis</name>
    <dbReference type="NCBI Taxonomy" id="3981"/>
    <lineage>
        <taxon>Eukaryota</taxon>
        <taxon>Viridiplantae</taxon>
        <taxon>Streptophyta</taxon>
        <taxon>Embryophyta</taxon>
        <taxon>Tracheophyta</taxon>
        <taxon>Spermatophyta</taxon>
        <taxon>Magnoliopsida</taxon>
        <taxon>eudicotyledons</taxon>
        <taxon>Gunneridae</taxon>
        <taxon>Pentapetalae</taxon>
        <taxon>rosids</taxon>
        <taxon>fabids</taxon>
        <taxon>Malpighiales</taxon>
        <taxon>Euphorbiaceae</taxon>
        <taxon>Crotonoideae</taxon>
        <taxon>Micrandreae</taxon>
        <taxon>Hevea</taxon>
    </lineage>
</organism>
<dbReference type="InterPro" id="IPR042197">
    <property type="entry name" value="Apaf_helical"/>
</dbReference>
<keyword evidence="2" id="KW-0547">Nucleotide-binding</keyword>
<keyword evidence="8" id="KW-1185">Reference proteome</keyword>
<evidence type="ECO:0000313" key="7">
    <source>
        <dbReference type="EMBL" id="KAF2324188.1"/>
    </source>
</evidence>
<keyword evidence="3" id="KW-0611">Plant defense</keyword>